<name>V4RA09_9HYPH</name>
<dbReference type="GO" id="GO:0016853">
    <property type="term" value="F:isomerase activity"/>
    <property type="evidence" value="ECO:0007669"/>
    <property type="project" value="UniProtKB-KW"/>
</dbReference>
<dbReference type="Pfam" id="PF13378">
    <property type="entry name" value="MR_MLE_C"/>
    <property type="match status" value="1"/>
</dbReference>
<dbReference type="InterPro" id="IPR029017">
    <property type="entry name" value="Enolase-like_N"/>
</dbReference>
<dbReference type="PANTHER" id="PTHR48073">
    <property type="entry name" value="O-SUCCINYLBENZOATE SYNTHASE-RELATED"/>
    <property type="match status" value="1"/>
</dbReference>
<evidence type="ECO:0000256" key="1">
    <source>
        <dbReference type="ARBA" id="ARBA00022723"/>
    </source>
</evidence>
<keyword evidence="4" id="KW-1185">Reference proteome</keyword>
<reference evidence="3 4" key="1">
    <citation type="journal article" date="2014" name="Genome Announc.">
        <title>Draft Genome Sequence of Lutibaculum baratangense Strain AMV1T, Isolated from a Mud Volcano in Andamans, India.</title>
        <authorList>
            <person name="Singh A."/>
            <person name="Sreenivas A."/>
            <person name="Sathyanarayana Reddy G."/>
            <person name="Pinnaka A.K."/>
            <person name="Shivaji S."/>
        </authorList>
    </citation>
    <scope>NUCLEOTIDE SEQUENCE [LARGE SCALE GENOMIC DNA]</scope>
    <source>
        <strain evidence="3 4">AMV1</strain>
    </source>
</reference>
<dbReference type="PROSITE" id="PS00909">
    <property type="entry name" value="MR_MLE_2"/>
    <property type="match status" value="1"/>
</dbReference>
<dbReference type="PANTHER" id="PTHR48073:SF2">
    <property type="entry name" value="O-SUCCINYLBENZOATE SYNTHASE"/>
    <property type="match status" value="1"/>
</dbReference>
<dbReference type="GO" id="GO:0009063">
    <property type="term" value="P:amino acid catabolic process"/>
    <property type="evidence" value="ECO:0007669"/>
    <property type="project" value="InterPro"/>
</dbReference>
<dbReference type="OrthoDB" id="9802699at2"/>
<feature type="domain" description="Mandelate racemase/muconate lactonizing enzyme C-terminal" evidence="2">
    <location>
        <begin position="140"/>
        <end position="236"/>
    </location>
</feature>
<gene>
    <name evidence="3" type="ORF">N177_3069</name>
</gene>
<dbReference type="InterPro" id="IPR029065">
    <property type="entry name" value="Enolase_C-like"/>
</dbReference>
<comment type="caution">
    <text evidence="3">The sequence shown here is derived from an EMBL/GenBank/DDBJ whole genome shotgun (WGS) entry which is preliminary data.</text>
</comment>
<dbReference type="GO" id="GO:0000287">
    <property type="term" value="F:magnesium ion binding"/>
    <property type="evidence" value="ECO:0007669"/>
    <property type="project" value="UniProtKB-ARBA"/>
</dbReference>
<dbReference type="AlphaFoldDB" id="V4RA09"/>
<evidence type="ECO:0000259" key="2">
    <source>
        <dbReference type="SMART" id="SM00922"/>
    </source>
</evidence>
<protein>
    <submittedName>
        <fullName evidence="3">Chloromuconate cycloisomerase</fullName>
    </submittedName>
</protein>
<organism evidence="3 4">
    <name type="scientific">Lutibaculum baratangense AMV1</name>
    <dbReference type="NCBI Taxonomy" id="631454"/>
    <lineage>
        <taxon>Bacteria</taxon>
        <taxon>Pseudomonadati</taxon>
        <taxon>Pseudomonadota</taxon>
        <taxon>Alphaproteobacteria</taxon>
        <taxon>Hyphomicrobiales</taxon>
        <taxon>Tepidamorphaceae</taxon>
        <taxon>Lutibaculum</taxon>
    </lineage>
</organism>
<dbReference type="SMART" id="SM00922">
    <property type="entry name" value="MR_MLE"/>
    <property type="match status" value="1"/>
</dbReference>
<dbReference type="EMBL" id="AWXZ01000039">
    <property type="protein sequence ID" value="ESR23001.1"/>
    <property type="molecule type" value="Genomic_DNA"/>
</dbReference>
<keyword evidence="3" id="KW-0413">Isomerase</keyword>
<dbReference type="InterPro" id="IPR018110">
    <property type="entry name" value="Mandel_Rmase/mucon_lact_enz_CS"/>
</dbReference>
<dbReference type="STRING" id="631454.N177_3069"/>
<dbReference type="Gene3D" id="3.20.20.120">
    <property type="entry name" value="Enolase-like C-terminal domain"/>
    <property type="match status" value="1"/>
</dbReference>
<dbReference type="InterPro" id="IPR013342">
    <property type="entry name" value="Mandelate_racemase_C"/>
</dbReference>
<evidence type="ECO:0000313" key="4">
    <source>
        <dbReference type="Proteomes" id="UP000017819"/>
    </source>
</evidence>
<dbReference type="eggNOG" id="COG4948">
    <property type="taxonomic scope" value="Bacteria"/>
</dbReference>
<dbReference type="Gene3D" id="3.30.390.10">
    <property type="entry name" value="Enolase-like, N-terminal domain"/>
    <property type="match status" value="1"/>
</dbReference>
<dbReference type="Proteomes" id="UP000017819">
    <property type="component" value="Unassembled WGS sequence"/>
</dbReference>
<proteinExistence type="predicted"/>
<dbReference type="SUPFAM" id="SSF51604">
    <property type="entry name" value="Enolase C-terminal domain-like"/>
    <property type="match status" value="1"/>
</dbReference>
<dbReference type="RefSeq" id="WP_023433188.1">
    <property type="nucleotide sequence ID" value="NZ_AWXZ01000039.1"/>
</dbReference>
<evidence type="ECO:0000313" key="3">
    <source>
        <dbReference type="EMBL" id="ESR23001.1"/>
    </source>
</evidence>
<accession>V4RA09</accession>
<dbReference type="InterPro" id="IPR036849">
    <property type="entry name" value="Enolase-like_C_sf"/>
</dbReference>
<keyword evidence="1" id="KW-0479">Metal-binding</keyword>
<dbReference type="SUPFAM" id="SSF54826">
    <property type="entry name" value="Enolase N-terminal domain-like"/>
    <property type="match status" value="1"/>
</dbReference>
<sequence length="370" mass="38244">MASSAPIVSVELHELEIPYRRPVEWTVGGTESGAAYLVLRLVDEEGAAGAAESLCKPIWNGVTPGILARLVSDVAWPAMRRAGLPDEHAGRRIARNIRDVLAVQALLDNACRDLCAARTGADPAPPGPVAATPVLTRAAASVMAEEARGAVDRGFVMLKVKLGQGLREDAGVLAAIRGAVGGAVALTADANGAYARQDLPELMRIVADADVAFLEDPCPIVPREAWRDVFEGAPVPVMLDRHCSSADAAGAFADFGATHFAAKPGRLGLGEAEAIADCARAAGGGVCVGMFSESALGAVNQIRFAGQLAGDPVLVSAETAFHEGLAVSYLEAPLGFVDGGHVLPPAPNLDALVDWERLRADATTSRLLGG</sequence>